<dbReference type="Proteomes" id="UP001249851">
    <property type="component" value="Unassembled WGS sequence"/>
</dbReference>
<sequence length="102" mass="12123">MTDQLLWDVKGMKQDIAVNTTSAQKEWNTHIIKVDKDFAYIPILMAKCFRRRIEDVLWIDRHVSLSEEDPERIVPTIAHTAPISSKELFERHKTRFQKKRMT</sequence>
<comment type="caution">
    <text evidence="1">The sequence shown here is derived from an EMBL/GenBank/DDBJ whole genome shotgun (WGS) entry which is preliminary data.</text>
</comment>
<keyword evidence="2" id="KW-1185">Reference proteome</keyword>
<gene>
    <name evidence="1" type="ORF">P5673_012600</name>
</gene>
<evidence type="ECO:0000313" key="2">
    <source>
        <dbReference type="Proteomes" id="UP001249851"/>
    </source>
</evidence>
<reference evidence="1" key="1">
    <citation type="journal article" date="2023" name="G3 (Bethesda)">
        <title>Whole genome assembly and annotation of the endangered Caribbean coral Acropora cervicornis.</title>
        <authorList>
            <person name="Selwyn J.D."/>
            <person name="Vollmer S.V."/>
        </authorList>
    </citation>
    <scope>NUCLEOTIDE SEQUENCE</scope>
    <source>
        <strain evidence="1">K2</strain>
    </source>
</reference>
<accession>A0AAD9QNQ3</accession>
<dbReference type="AlphaFoldDB" id="A0AAD9QNQ3"/>
<evidence type="ECO:0000313" key="1">
    <source>
        <dbReference type="EMBL" id="KAK2564336.1"/>
    </source>
</evidence>
<name>A0AAD9QNQ3_ACRCE</name>
<dbReference type="EMBL" id="JARQWQ010000023">
    <property type="protein sequence ID" value="KAK2564336.1"/>
    <property type="molecule type" value="Genomic_DNA"/>
</dbReference>
<organism evidence="1 2">
    <name type="scientific">Acropora cervicornis</name>
    <name type="common">Staghorn coral</name>
    <dbReference type="NCBI Taxonomy" id="6130"/>
    <lineage>
        <taxon>Eukaryota</taxon>
        <taxon>Metazoa</taxon>
        <taxon>Cnidaria</taxon>
        <taxon>Anthozoa</taxon>
        <taxon>Hexacorallia</taxon>
        <taxon>Scleractinia</taxon>
        <taxon>Astrocoeniina</taxon>
        <taxon>Acroporidae</taxon>
        <taxon>Acropora</taxon>
    </lineage>
</organism>
<reference evidence="1" key="2">
    <citation type="journal article" date="2023" name="Science">
        <title>Genomic signatures of disease resistance in endangered staghorn corals.</title>
        <authorList>
            <person name="Vollmer S.V."/>
            <person name="Selwyn J.D."/>
            <person name="Despard B.A."/>
            <person name="Roesel C.L."/>
        </authorList>
    </citation>
    <scope>NUCLEOTIDE SEQUENCE</scope>
    <source>
        <strain evidence="1">K2</strain>
    </source>
</reference>
<proteinExistence type="predicted"/>
<protein>
    <submittedName>
        <fullName evidence="1">Uncharacterized protein</fullName>
    </submittedName>
</protein>